<dbReference type="Pfam" id="PF13476">
    <property type="entry name" value="AAA_23"/>
    <property type="match status" value="1"/>
</dbReference>
<evidence type="ECO:0000313" key="9">
    <source>
        <dbReference type="EMBL" id="TCJ98935.1"/>
    </source>
</evidence>
<dbReference type="SMART" id="SM00382">
    <property type="entry name" value="AAA"/>
    <property type="match status" value="1"/>
</dbReference>
<name>A0A4V2PBV9_9PAST</name>
<dbReference type="GO" id="GO:0016887">
    <property type="term" value="F:ATP hydrolysis activity"/>
    <property type="evidence" value="ECO:0007669"/>
    <property type="project" value="InterPro"/>
</dbReference>
<dbReference type="InterPro" id="IPR038729">
    <property type="entry name" value="Rad50/SbcC_AAA"/>
</dbReference>
<protein>
    <submittedName>
        <fullName evidence="9">Putative ATPase</fullName>
    </submittedName>
</protein>
<dbReference type="RefSeq" id="WP_243645988.1">
    <property type="nucleotide sequence ID" value="NZ_SMFT01000002.1"/>
</dbReference>
<keyword evidence="4" id="KW-0410">Iron transport</keyword>
<dbReference type="Gene3D" id="3.40.50.300">
    <property type="entry name" value="P-loop containing nucleotide triphosphate hydrolases"/>
    <property type="match status" value="2"/>
</dbReference>
<keyword evidence="7" id="KW-0472">Membrane</keyword>
<keyword evidence="10" id="KW-1185">Reference proteome</keyword>
<dbReference type="GO" id="GO:0006826">
    <property type="term" value="P:iron ion transport"/>
    <property type="evidence" value="ECO:0007669"/>
    <property type="project" value="UniProtKB-KW"/>
</dbReference>
<dbReference type="EMBL" id="SMFT01000002">
    <property type="protein sequence ID" value="TCJ98935.1"/>
    <property type="molecule type" value="Genomic_DNA"/>
</dbReference>
<accession>A0A4V2PBV9</accession>
<dbReference type="GO" id="GO:0006302">
    <property type="term" value="P:double-strand break repair"/>
    <property type="evidence" value="ECO:0007669"/>
    <property type="project" value="InterPro"/>
</dbReference>
<evidence type="ECO:0000256" key="3">
    <source>
        <dbReference type="ARBA" id="ARBA00022475"/>
    </source>
</evidence>
<feature type="domain" description="AAA+ ATPase" evidence="8">
    <location>
        <begin position="32"/>
        <end position="207"/>
    </location>
</feature>
<dbReference type="SUPFAM" id="SSF52540">
    <property type="entry name" value="P-loop containing nucleoside triphosphate hydrolases"/>
    <property type="match status" value="1"/>
</dbReference>
<reference evidence="9 10" key="1">
    <citation type="submission" date="2019-03" db="EMBL/GenBank/DDBJ databases">
        <title>Genomic Encyclopedia of Type Strains, Phase IV (KMG-IV): sequencing the most valuable type-strain genomes for metagenomic binning, comparative biology and taxonomic classification.</title>
        <authorList>
            <person name="Goeker M."/>
        </authorList>
    </citation>
    <scope>NUCLEOTIDE SEQUENCE [LARGE SCALE GENOMIC DNA]</scope>
    <source>
        <strain evidence="9 10">DSM 15534</strain>
    </source>
</reference>
<evidence type="ECO:0000259" key="8">
    <source>
        <dbReference type="SMART" id="SM00382"/>
    </source>
</evidence>
<keyword evidence="2" id="KW-0813">Transport</keyword>
<evidence type="ECO:0000256" key="1">
    <source>
        <dbReference type="ARBA" id="ARBA00004202"/>
    </source>
</evidence>
<comment type="subcellular location">
    <subcellularLocation>
        <location evidence="1">Cell membrane</location>
        <topology evidence="1">Peripheral membrane protein</topology>
    </subcellularLocation>
</comment>
<dbReference type="Proteomes" id="UP000294702">
    <property type="component" value="Unassembled WGS sequence"/>
</dbReference>
<dbReference type="PANTHER" id="PTHR42771:SF2">
    <property type="entry name" value="IRON(3+)-HYDROXAMATE IMPORT ATP-BINDING PROTEIN FHUC"/>
    <property type="match status" value="1"/>
</dbReference>
<evidence type="ECO:0000256" key="2">
    <source>
        <dbReference type="ARBA" id="ARBA00022448"/>
    </source>
</evidence>
<evidence type="ECO:0000256" key="4">
    <source>
        <dbReference type="ARBA" id="ARBA00022496"/>
    </source>
</evidence>
<keyword evidence="6" id="KW-0406">Ion transport</keyword>
<dbReference type="AlphaFoldDB" id="A0A4V2PBV9"/>
<keyword evidence="3" id="KW-1003">Cell membrane</keyword>
<organism evidence="9 10">
    <name type="scientific">Volucribacter psittacicida</name>
    <dbReference type="NCBI Taxonomy" id="203482"/>
    <lineage>
        <taxon>Bacteria</taxon>
        <taxon>Pseudomonadati</taxon>
        <taxon>Pseudomonadota</taxon>
        <taxon>Gammaproteobacteria</taxon>
        <taxon>Pasteurellales</taxon>
        <taxon>Pasteurellaceae</taxon>
        <taxon>Volucribacter</taxon>
    </lineage>
</organism>
<comment type="caution">
    <text evidence="9">The sequence shown here is derived from an EMBL/GenBank/DDBJ whole genome shotgun (WGS) entry which is preliminary data.</text>
</comment>
<dbReference type="InterPro" id="IPR051535">
    <property type="entry name" value="Siderophore_ABC-ATPase"/>
</dbReference>
<gene>
    <name evidence="9" type="ORF">EV694_1368</name>
</gene>
<dbReference type="InterPro" id="IPR003593">
    <property type="entry name" value="AAA+_ATPase"/>
</dbReference>
<dbReference type="InterPro" id="IPR027417">
    <property type="entry name" value="P-loop_NTPase"/>
</dbReference>
<sequence>MDIDALFIQKMALLAPIEQNDFVNHLYPIYFTKPITLFIGDNGVGKSTILESLAVHLGCPAEGGSRNFNFKTEDTHLDYSAQLRVTKGYKQARDVFFYRSETFYTFMSEMRKLDSEVVGGAKINGYYGHQDLHTLSHGESMKALYHHRFYPESLYILDEPEAALSIHNQLQFIEKIIKLSRMGSQFIIATHSPLLMLMPEVDLLQITPQGINKVNFAETDIYYLYRELMSDKGADYLQSILNLD</sequence>
<evidence type="ECO:0000313" key="10">
    <source>
        <dbReference type="Proteomes" id="UP000294702"/>
    </source>
</evidence>
<evidence type="ECO:0000256" key="5">
    <source>
        <dbReference type="ARBA" id="ARBA00023004"/>
    </source>
</evidence>
<dbReference type="GO" id="GO:0005886">
    <property type="term" value="C:plasma membrane"/>
    <property type="evidence" value="ECO:0007669"/>
    <property type="project" value="UniProtKB-SubCell"/>
</dbReference>
<proteinExistence type="predicted"/>
<evidence type="ECO:0000256" key="6">
    <source>
        <dbReference type="ARBA" id="ARBA00023065"/>
    </source>
</evidence>
<evidence type="ECO:0000256" key="7">
    <source>
        <dbReference type="ARBA" id="ARBA00023136"/>
    </source>
</evidence>
<keyword evidence="5" id="KW-0408">Iron</keyword>
<dbReference type="PANTHER" id="PTHR42771">
    <property type="entry name" value="IRON(3+)-HYDROXAMATE IMPORT ATP-BINDING PROTEIN FHUC"/>
    <property type="match status" value="1"/>
</dbReference>